<dbReference type="AlphaFoldDB" id="A0A3N4KDH5"/>
<dbReference type="PROSITE" id="PS50088">
    <property type="entry name" value="ANK_REPEAT"/>
    <property type="match status" value="1"/>
</dbReference>
<dbReference type="PROSITE" id="PS50297">
    <property type="entry name" value="ANK_REP_REGION"/>
    <property type="match status" value="1"/>
</dbReference>
<reference evidence="3 4" key="1">
    <citation type="journal article" date="2018" name="Nat. Ecol. Evol.">
        <title>Pezizomycetes genomes reveal the molecular basis of ectomycorrhizal truffle lifestyle.</title>
        <authorList>
            <person name="Murat C."/>
            <person name="Payen T."/>
            <person name="Noel B."/>
            <person name="Kuo A."/>
            <person name="Morin E."/>
            <person name="Chen J."/>
            <person name="Kohler A."/>
            <person name="Krizsan K."/>
            <person name="Balestrini R."/>
            <person name="Da Silva C."/>
            <person name="Montanini B."/>
            <person name="Hainaut M."/>
            <person name="Levati E."/>
            <person name="Barry K.W."/>
            <person name="Belfiori B."/>
            <person name="Cichocki N."/>
            <person name="Clum A."/>
            <person name="Dockter R.B."/>
            <person name="Fauchery L."/>
            <person name="Guy J."/>
            <person name="Iotti M."/>
            <person name="Le Tacon F."/>
            <person name="Lindquist E.A."/>
            <person name="Lipzen A."/>
            <person name="Malagnac F."/>
            <person name="Mello A."/>
            <person name="Molinier V."/>
            <person name="Miyauchi S."/>
            <person name="Poulain J."/>
            <person name="Riccioni C."/>
            <person name="Rubini A."/>
            <person name="Sitrit Y."/>
            <person name="Splivallo R."/>
            <person name="Traeger S."/>
            <person name="Wang M."/>
            <person name="Zifcakova L."/>
            <person name="Wipf D."/>
            <person name="Zambonelli A."/>
            <person name="Paolocci F."/>
            <person name="Nowrousian M."/>
            <person name="Ottonello S."/>
            <person name="Baldrian P."/>
            <person name="Spatafora J.W."/>
            <person name="Henrissat B."/>
            <person name="Nagy L.G."/>
            <person name="Aury J.M."/>
            <person name="Wincker P."/>
            <person name="Grigoriev I.V."/>
            <person name="Bonfante P."/>
            <person name="Martin F.M."/>
        </authorList>
    </citation>
    <scope>NUCLEOTIDE SEQUENCE [LARGE SCALE GENOMIC DNA]</scope>
    <source>
        <strain evidence="3 4">CCBAS932</strain>
    </source>
</reference>
<evidence type="ECO:0000256" key="2">
    <source>
        <dbReference type="SAM" id="MobiDB-lite"/>
    </source>
</evidence>
<keyword evidence="1" id="KW-0040">ANK repeat</keyword>
<dbReference type="SMART" id="SM00248">
    <property type="entry name" value="ANK"/>
    <property type="match status" value="2"/>
</dbReference>
<dbReference type="Gene3D" id="1.25.40.20">
    <property type="entry name" value="Ankyrin repeat-containing domain"/>
    <property type="match status" value="1"/>
</dbReference>
<dbReference type="Pfam" id="PF00023">
    <property type="entry name" value="Ank"/>
    <property type="match status" value="1"/>
</dbReference>
<evidence type="ECO:0000313" key="3">
    <source>
        <dbReference type="EMBL" id="RPB07538.1"/>
    </source>
</evidence>
<dbReference type="STRING" id="1392247.A0A3N4KDH5"/>
<protein>
    <submittedName>
        <fullName evidence="3">Uncharacterized protein</fullName>
    </submittedName>
</protein>
<feature type="region of interest" description="Disordered" evidence="2">
    <location>
        <begin position="191"/>
        <end position="245"/>
    </location>
</feature>
<feature type="region of interest" description="Disordered" evidence="2">
    <location>
        <begin position="125"/>
        <end position="158"/>
    </location>
</feature>
<feature type="compositionally biased region" description="Basic and acidic residues" evidence="2">
    <location>
        <begin position="191"/>
        <end position="201"/>
    </location>
</feature>
<organism evidence="3 4">
    <name type="scientific">Morchella conica CCBAS932</name>
    <dbReference type="NCBI Taxonomy" id="1392247"/>
    <lineage>
        <taxon>Eukaryota</taxon>
        <taxon>Fungi</taxon>
        <taxon>Dikarya</taxon>
        <taxon>Ascomycota</taxon>
        <taxon>Pezizomycotina</taxon>
        <taxon>Pezizomycetes</taxon>
        <taxon>Pezizales</taxon>
        <taxon>Morchellaceae</taxon>
        <taxon>Morchella</taxon>
    </lineage>
</organism>
<proteinExistence type="predicted"/>
<dbReference type="OrthoDB" id="426293at2759"/>
<dbReference type="SUPFAM" id="SSF48403">
    <property type="entry name" value="Ankyrin repeat"/>
    <property type="match status" value="1"/>
</dbReference>
<keyword evidence="4" id="KW-1185">Reference proteome</keyword>
<feature type="compositionally biased region" description="Polar residues" evidence="2">
    <location>
        <begin position="127"/>
        <end position="140"/>
    </location>
</feature>
<dbReference type="InterPro" id="IPR002110">
    <property type="entry name" value="Ankyrin_rpt"/>
</dbReference>
<feature type="repeat" description="ANK" evidence="1">
    <location>
        <begin position="1"/>
        <end position="27"/>
    </location>
</feature>
<sequence>MTPLHVAIFSHDPDAVRMLIDRGADIEERFFTWRSPLEIAEEMNDKETVVLLAQSGAKSSEQNAREREPKLKARQITLERMTEQVVFKPLLQIESVAQVAVVSKAEFKPDHTDDDVMDMEIPLDQEFASSPTSETSNVTPPDNDGREETQSPDPYQEQERTIHQPLFIDISRSQTPEIAYDYVDNTQDLHEVEYEEHHEEDYGWASPARSMSPEPEDNQYSGGYDDDDGYGGGGGGGGDDGYGDW</sequence>
<dbReference type="InterPro" id="IPR036770">
    <property type="entry name" value="Ankyrin_rpt-contain_sf"/>
</dbReference>
<gene>
    <name evidence="3" type="ORF">P167DRAFT_529864</name>
</gene>
<evidence type="ECO:0000313" key="4">
    <source>
        <dbReference type="Proteomes" id="UP000277580"/>
    </source>
</evidence>
<dbReference type="EMBL" id="ML119180">
    <property type="protein sequence ID" value="RPB07538.1"/>
    <property type="molecule type" value="Genomic_DNA"/>
</dbReference>
<evidence type="ECO:0000256" key="1">
    <source>
        <dbReference type="PROSITE-ProRule" id="PRU00023"/>
    </source>
</evidence>
<name>A0A3N4KDH5_9PEZI</name>
<dbReference type="InParanoid" id="A0A3N4KDH5"/>
<dbReference type="Proteomes" id="UP000277580">
    <property type="component" value="Unassembled WGS sequence"/>
</dbReference>
<accession>A0A3N4KDH5</accession>
<feature type="compositionally biased region" description="Gly residues" evidence="2">
    <location>
        <begin position="230"/>
        <end position="245"/>
    </location>
</feature>